<evidence type="ECO:0000313" key="3">
    <source>
        <dbReference type="EMBL" id="CAB4163934.1"/>
    </source>
</evidence>
<dbReference type="Pfam" id="PF04116">
    <property type="entry name" value="FA_hydroxylase"/>
    <property type="match status" value="1"/>
</dbReference>
<sequence>MFNDTWKSTVDLWITEVIPTIIFSYVIGQVWPIILYYFWAAFLQEKLEHNIQLDVYPCTSGKWHMVHHTNPTKNFGLFIPIWDIIFRTEHARAQ</sequence>
<keyword evidence="1" id="KW-0472">Membrane</keyword>
<evidence type="ECO:0000313" key="5">
    <source>
        <dbReference type="EMBL" id="CAB4186944.1"/>
    </source>
</evidence>
<gene>
    <name evidence="5" type="ORF">UFOVP1146_290</name>
    <name evidence="6" type="ORF">UFOVP1638_275</name>
    <name evidence="3" type="ORF">UFOVP812_203</name>
    <name evidence="4" type="ORF">UFOVP818_362</name>
</gene>
<accession>A0A6J5T0W1</accession>
<reference evidence="6" key="1">
    <citation type="submission" date="2020-05" db="EMBL/GenBank/DDBJ databases">
        <authorList>
            <person name="Chiriac C."/>
            <person name="Salcher M."/>
            <person name="Ghai R."/>
            <person name="Kavagutti S V."/>
        </authorList>
    </citation>
    <scope>NUCLEOTIDE SEQUENCE</scope>
</reference>
<evidence type="ECO:0000313" key="6">
    <source>
        <dbReference type="EMBL" id="CAB4221348.1"/>
    </source>
</evidence>
<dbReference type="GO" id="GO:0005506">
    <property type="term" value="F:iron ion binding"/>
    <property type="evidence" value="ECO:0007669"/>
    <property type="project" value="InterPro"/>
</dbReference>
<evidence type="ECO:0000313" key="4">
    <source>
        <dbReference type="EMBL" id="CAB4165826.1"/>
    </source>
</evidence>
<keyword evidence="1" id="KW-0812">Transmembrane</keyword>
<evidence type="ECO:0000259" key="2">
    <source>
        <dbReference type="Pfam" id="PF04116"/>
    </source>
</evidence>
<dbReference type="EMBL" id="LR796776">
    <property type="protein sequence ID" value="CAB4165826.1"/>
    <property type="molecule type" value="Genomic_DNA"/>
</dbReference>
<protein>
    <submittedName>
        <fullName evidence="6">Fatty acid hydroxylase</fullName>
    </submittedName>
</protein>
<organism evidence="6">
    <name type="scientific">uncultured Caudovirales phage</name>
    <dbReference type="NCBI Taxonomy" id="2100421"/>
    <lineage>
        <taxon>Viruses</taxon>
        <taxon>Duplodnaviria</taxon>
        <taxon>Heunggongvirae</taxon>
        <taxon>Uroviricota</taxon>
        <taxon>Caudoviricetes</taxon>
        <taxon>Peduoviridae</taxon>
        <taxon>Maltschvirus</taxon>
        <taxon>Maltschvirus maltsch</taxon>
    </lineage>
</organism>
<keyword evidence="1" id="KW-1133">Transmembrane helix</keyword>
<dbReference type="EMBL" id="LR797502">
    <property type="protein sequence ID" value="CAB4221348.1"/>
    <property type="molecule type" value="Genomic_DNA"/>
</dbReference>
<dbReference type="InterPro" id="IPR006694">
    <property type="entry name" value="Fatty_acid_hydroxylase"/>
</dbReference>
<name>A0A6J5T0W1_9CAUD</name>
<evidence type="ECO:0000256" key="1">
    <source>
        <dbReference type="SAM" id="Phobius"/>
    </source>
</evidence>
<dbReference type="EMBL" id="LR797099">
    <property type="protein sequence ID" value="CAB4186944.1"/>
    <property type="molecule type" value="Genomic_DNA"/>
</dbReference>
<dbReference type="GO" id="GO:0016491">
    <property type="term" value="F:oxidoreductase activity"/>
    <property type="evidence" value="ECO:0007669"/>
    <property type="project" value="InterPro"/>
</dbReference>
<dbReference type="GO" id="GO:0008610">
    <property type="term" value="P:lipid biosynthetic process"/>
    <property type="evidence" value="ECO:0007669"/>
    <property type="project" value="InterPro"/>
</dbReference>
<proteinExistence type="predicted"/>
<dbReference type="EMBL" id="LR796758">
    <property type="protein sequence ID" value="CAB4163934.1"/>
    <property type="molecule type" value="Genomic_DNA"/>
</dbReference>
<feature type="transmembrane region" description="Helical" evidence="1">
    <location>
        <begin position="20"/>
        <end position="39"/>
    </location>
</feature>
<feature type="domain" description="Fatty acid hydroxylase" evidence="2">
    <location>
        <begin position="8"/>
        <end position="88"/>
    </location>
</feature>